<evidence type="ECO:0000313" key="2">
    <source>
        <dbReference type="Proteomes" id="UP001439008"/>
    </source>
</evidence>
<keyword evidence="2" id="KW-1185">Reference proteome</keyword>
<dbReference type="PANTHER" id="PTHR12296">
    <property type="entry name" value="DENN DOMAIN-CONTAINING PROTEIN 4"/>
    <property type="match status" value="1"/>
</dbReference>
<name>A0ABV2AIH3_9EUKA</name>
<dbReference type="InterPro" id="IPR051696">
    <property type="entry name" value="DENN_Domain_GEFs"/>
</dbReference>
<dbReference type="PANTHER" id="PTHR12296:SF21">
    <property type="entry name" value="DENN DOMAIN-CONTAINING PROTEIN 3"/>
    <property type="match status" value="1"/>
</dbReference>
<proteinExistence type="predicted"/>
<comment type="caution">
    <text evidence="1">The sequence shown here is derived from an EMBL/GenBank/DDBJ whole genome shotgun (WGS) entry which is preliminary data.</text>
</comment>
<dbReference type="Gene3D" id="3.40.50.11500">
    <property type="match status" value="1"/>
</dbReference>
<dbReference type="EMBL" id="JBDODL010000284">
    <property type="protein sequence ID" value="MES1919422.1"/>
    <property type="molecule type" value="Genomic_DNA"/>
</dbReference>
<protein>
    <submittedName>
        <fullName evidence="1">Uncharacterized protein</fullName>
    </submittedName>
</protein>
<dbReference type="InterPro" id="IPR043153">
    <property type="entry name" value="DENN_C"/>
</dbReference>
<organism evidence="1 2">
    <name type="scientific">Bonamia ostreae</name>
    <dbReference type="NCBI Taxonomy" id="126728"/>
    <lineage>
        <taxon>Eukaryota</taxon>
        <taxon>Sar</taxon>
        <taxon>Rhizaria</taxon>
        <taxon>Endomyxa</taxon>
        <taxon>Ascetosporea</taxon>
        <taxon>Haplosporida</taxon>
        <taxon>Bonamia</taxon>
    </lineage>
</organism>
<dbReference type="Proteomes" id="UP001439008">
    <property type="component" value="Unassembled WGS sequence"/>
</dbReference>
<feature type="non-terminal residue" evidence="1">
    <location>
        <position position="385"/>
    </location>
</feature>
<gene>
    <name evidence="1" type="ORF">MHBO_001260</name>
</gene>
<reference evidence="1 2" key="1">
    <citation type="journal article" date="2024" name="BMC Biol.">
        <title>Comparative genomics of Ascetosporea gives new insight into the evolutionary basis for animal parasitism in Rhizaria.</title>
        <authorList>
            <person name="Hiltunen Thoren M."/>
            <person name="Onut-Brannstrom I."/>
            <person name="Alfjorden A."/>
            <person name="Peckova H."/>
            <person name="Swords F."/>
            <person name="Hooper C."/>
            <person name="Holzer A.S."/>
            <person name="Bass D."/>
            <person name="Burki F."/>
        </authorList>
    </citation>
    <scope>NUCLEOTIDE SEQUENCE [LARGE SCALE GENOMIC DNA]</scope>
    <source>
        <strain evidence="1">20-A016</strain>
    </source>
</reference>
<evidence type="ECO:0000313" key="1">
    <source>
        <dbReference type="EMBL" id="MES1919422.1"/>
    </source>
</evidence>
<accession>A0ABV2AIH3</accession>
<sequence length="385" mass="45283">MCSFSVRNNRDFSISFISVAVPRSLYPFAVLQIEGFLEAPVPFLVCINDEKLFGRRKNAVKIDVDNDKIIFPENYVIPQMPIQALKKLKMALFRKLQDGNRKFSSFNNKLSPKPLLKNLRAKSALKYPILVDRSKYKNDRAFKNDNEKCVDFSGNKKLVVVTNKTEKAGISEKEKFKGKFRNIQESFLMFMGTILFNYSDSFKIEENKIVFDKNKFISSKKEKYKEFYDVLTSTQTWSFFCFAKAEKKNKISNNKVLFEKTGCNNEMDSIDFFDNFLENFRNRKSANLRKFGDTKRKTFLLSFPIFDIKTTRKRNLDFRPFFKLEKNLFGVPHKTKLFLSNLEYKQILAEKNRSKHDISQSHFLTTQILLIQLKSLQNFFLFVKV</sequence>